<proteinExistence type="predicted"/>
<evidence type="ECO:0000256" key="1">
    <source>
        <dbReference type="SAM" id="MobiDB-lite"/>
    </source>
</evidence>
<gene>
    <name evidence="2" type="ORF">M9Y10_034309</name>
</gene>
<comment type="caution">
    <text evidence="2">The sequence shown here is derived from an EMBL/GenBank/DDBJ whole genome shotgun (WGS) entry which is preliminary data.</text>
</comment>
<dbReference type="Proteomes" id="UP001470230">
    <property type="component" value="Unassembled WGS sequence"/>
</dbReference>
<accession>A0ABR2KEJ6</accession>
<name>A0ABR2KEJ6_9EUKA</name>
<protein>
    <submittedName>
        <fullName evidence="2">Uncharacterized protein</fullName>
    </submittedName>
</protein>
<evidence type="ECO:0000313" key="3">
    <source>
        <dbReference type="Proteomes" id="UP001470230"/>
    </source>
</evidence>
<evidence type="ECO:0000313" key="2">
    <source>
        <dbReference type="EMBL" id="KAK8889559.1"/>
    </source>
</evidence>
<organism evidence="2 3">
    <name type="scientific">Tritrichomonas musculus</name>
    <dbReference type="NCBI Taxonomy" id="1915356"/>
    <lineage>
        <taxon>Eukaryota</taxon>
        <taxon>Metamonada</taxon>
        <taxon>Parabasalia</taxon>
        <taxon>Tritrichomonadida</taxon>
        <taxon>Tritrichomonadidae</taxon>
        <taxon>Tritrichomonas</taxon>
    </lineage>
</organism>
<sequence>MHPSVKDLQQGTSIPMTTSSTNSSEIERRLISKTPSVKNNVDSDSIGRSINETSPRSESTSTTSKSSGEPNR</sequence>
<feature type="compositionally biased region" description="Low complexity" evidence="1">
    <location>
        <begin position="53"/>
        <end position="72"/>
    </location>
</feature>
<feature type="compositionally biased region" description="Polar residues" evidence="1">
    <location>
        <begin position="7"/>
        <end position="24"/>
    </location>
</feature>
<feature type="region of interest" description="Disordered" evidence="1">
    <location>
        <begin position="1"/>
        <end position="72"/>
    </location>
</feature>
<keyword evidence="3" id="KW-1185">Reference proteome</keyword>
<reference evidence="2 3" key="1">
    <citation type="submission" date="2024-04" db="EMBL/GenBank/DDBJ databases">
        <title>Tritrichomonas musculus Genome.</title>
        <authorList>
            <person name="Alves-Ferreira E."/>
            <person name="Grigg M."/>
            <person name="Lorenzi H."/>
            <person name="Galac M."/>
        </authorList>
    </citation>
    <scope>NUCLEOTIDE SEQUENCE [LARGE SCALE GENOMIC DNA]</scope>
    <source>
        <strain evidence="2 3">EAF2021</strain>
    </source>
</reference>
<feature type="compositionally biased region" description="Polar residues" evidence="1">
    <location>
        <begin position="33"/>
        <end position="52"/>
    </location>
</feature>
<dbReference type="EMBL" id="JAPFFF010000005">
    <property type="protein sequence ID" value="KAK8889559.1"/>
    <property type="molecule type" value="Genomic_DNA"/>
</dbReference>